<dbReference type="InterPro" id="IPR008929">
    <property type="entry name" value="Chondroitin_lyas"/>
</dbReference>
<dbReference type="Proteomes" id="UP000319671">
    <property type="component" value="Unassembled WGS sequence"/>
</dbReference>
<reference evidence="1 2" key="1">
    <citation type="submission" date="2019-06" db="EMBL/GenBank/DDBJ databases">
        <title>Sorghum-associated microbial communities from plants grown in Nebraska, USA.</title>
        <authorList>
            <person name="Schachtman D."/>
        </authorList>
    </citation>
    <scope>NUCLEOTIDE SEQUENCE [LARGE SCALE GENOMIC DNA]</scope>
    <source>
        <strain evidence="1 2">2482</strain>
    </source>
</reference>
<protein>
    <submittedName>
        <fullName evidence="1">Heparinase II/III-like protein</fullName>
    </submittedName>
</protein>
<dbReference type="PANTHER" id="PTHR38045:SF1">
    <property type="entry name" value="HEPARINASE II_III-LIKE PROTEIN"/>
    <property type="match status" value="1"/>
</dbReference>
<dbReference type="EMBL" id="VIVN01000012">
    <property type="protein sequence ID" value="TWD95735.1"/>
    <property type="molecule type" value="Genomic_DNA"/>
</dbReference>
<proteinExistence type="predicted"/>
<accession>A0A561CX36</accession>
<dbReference type="Gene3D" id="2.70.98.70">
    <property type="match status" value="1"/>
</dbReference>
<evidence type="ECO:0000313" key="2">
    <source>
        <dbReference type="Proteomes" id="UP000319671"/>
    </source>
</evidence>
<dbReference type="SUPFAM" id="SSF48230">
    <property type="entry name" value="Chondroitin AC/alginate lyase"/>
    <property type="match status" value="1"/>
</dbReference>
<evidence type="ECO:0000313" key="1">
    <source>
        <dbReference type="EMBL" id="TWD95735.1"/>
    </source>
</evidence>
<organism evidence="1 2">
    <name type="scientific">Neobacillus bataviensis</name>
    <dbReference type="NCBI Taxonomy" id="220685"/>
    <lineage>
        <taxon>Bacteria</taxon>
        <taxon>Bacillati</taxon>
        <taxon>Bacillota</taxon>
        <taxon>Bacilli</taxon>
        <taxon>Bacillales</taxon>
        <taxon>Bacillaceae</taxon>
        <taxon>Neobacillus</taxon>
    </lineage>
</organism>
<keyword evidence="2" id="KW-1185">Reference proteome</keyword>
<dbReference type="RefSeq" id="WP_144567156.1">
    <property type="nucleotide sequence ID" value="NZ_VIVN01000012.1"/>
</dbReference>
<sequence>MSIVDYKRLLEVNTSLLFSSKEAKNKWWRSISHNADFQPLLDEIRNEAGRLLTEKDPELPYSLFKIFAETGFRLEYEKVYFEKRRRLNTFAIMVLLEPTYIDYLTALENTIWSICNEYSWCLPAHLLNSPETCVQVSYSLKEAFVQAYSIDLFAAETAFSLAEILRLTEDYLNPLICKRIYEEVFKRIFHPFVENQFGWETQTHNWAAVCAGSIGSAALHLMRDPGELAIVIERVLPAMDSYLKGFNDDGICLEGYSYWQYGFGYYVYFADLLKKRTGGKLNLFDSEKVHQIALFQQRCFLSRNLVVNFSDAQPTATVFLGLSHYLSRIYNDFEVPEQDLRTKYTEDHCSRWAPAIRNLLWFDETALPTQRKSETFYSEKPAWFISRYQSEFGCFSFAAKGGHNDEPHNHNDLGHFILQGNNEVFLKDLGAGLYTKDYFNDKRYTYLCNGSQGHSVPIINNQFQKKGPDRFASICNASFEEEVDTFELDIENAYEEESLQKLSRKFTWVKQNQPKLILEDKYTFTEQPVSIIERFIIPSLSITKDDKGVILEGKHRLRILYDKAKLWLVVRILAFENHFGETENNIALDFALINPEKDCSVQLVFQFE</sequence>
<dbReference type="AlphaFoldDB" id="A0A561CX36"/>
<dbReference type="Gene3D" id="1.50.10.100">
    <property type="entry name" value="Chondroitin AC/alginate lyase"/>
    <property type="match status" value="1"/>
</dbReference>
<name>A0A561CX36_9BACI</name>
<gene>
    <name evidence="1" type="ORF">FB550_11297</name>
</gene>
<comment type="caution">
    <text evidence="1">The sequence shown here is derived from an EMBL/GenBank/DDBJ whole genome shotgun (WGS) entry which is preliminary data.</text>
</comment>
<dbReference type="PANTHER" id="PTHR38045">
    <property type="entry name" value="CHROMOSOME 1, WHOLE GENOME SHOTGUN SEQUENCE"/>
    <property type="match status" value="1"/>
</dbReference>